<dbReference type="CDD" id="cd07043">
    <property type="entry name" value="STAS_anti-anti-sigma_factors"/>
    <property type="match status" value="1"/>
</dbReference>
<dbReference type="InterPro" id="IPR036513">
    <property type="entry name" value="STAS_dom_sf"/>
</dbReference>
<protein>
    <submittedName>
        <fullName evidence="2">Anti-sigma factor antagonist</fullName>
    </submittedName>
</protein>
<accession>A0ABZ0S784</accession>
<dbReference type="Proteomes" id="UP001432180">
    <property type="component" value="Chromosome"/>
</dbReference>
<dbReference type="EMBL" id="CP121472">
    <property type="protein sequence ID" value="WPL16184.1"/>
    <property type="molecule type" value="Genomic_DNA"/>
</dbReference>
<gene>
    <name evidence="2" type="ORF">Thiowin_01137</name>
</gene>
<dbReference type="SUPFAM" id="SSF52091">
    <property type="entry name" value="SpoIIaa-like"/>
    <property type="match status" value="1"/>
</dbReference>
<name>A0ABZ0S784_9GAMM</name>
<dbReference type="Pfam" id="PF13466">
    <property type="entry name" value="STAS_2"/>
    <property type="match status" value="1"/>
</dbReference>
<sequence length="136" mass="15222">MSHWASDKTAIPLTTQIPDARQPKLRAPANDLENPMSITRHIDESKQQVIIKIDGRFDFAQHKAFRDAYRDISPGSKTYVVDLSATSYLDSSALGMLLLLREHAGGDASPVRIQGCGEDVQRVLKIANFEKLFRIE</sequence>
<evidence type="ECO:0000313" key="2">
    <source>
        <dbReference type="EMBL" id="WPL16184.1"/>
    </source>
</evidence>
<evidence type="ECO:0000313" key="3">
    <source>
        <dbReference type="Proteomes" id="UP001432180"/>
    </source>
</evidence>
<dbReference type="Gene3D" id="3.30.750.24">
    <property type="entry name" value="STAS domain"/>
    <property type="match status" value="1"/>
</dbReference>
<evidence type="ECO:0000259" key="1">
    <source>
        <dbReference type="PROSITE" id="PS50801"/>
    </source>
</evidence>
<dbReference type="PANTHER" id="PTHR33495:SF15">
    <property type="entry name" value="STAS DOMAIN-CONTAINING PROTEIN"/>
    <property type="match status" value="1"/>
</dbReference>
<dbReference type="PANTHER" id="PTHR33495">
    <property type="entry name" value="ANTI-SIGMA FACTOR ANTAGONIST TM_1081-RELATED-RELATED"/>
    <property type="match status" value="1"/>
</dbReference>
<dbReference type="InterPro" id="IPR058548">
    <property type="entry name" value="MlaB-like_STAS"/>
</dbReference>
<proteinExistence type="predicted"/>
<feature type="domain" description="STAS" evidence="1">
    <location>
        <begin position="38"/>
        <end position="136"/>
    </location>
</feature>
<reference evidence="2 3" key="1">
    <citation type="journal article" date="2023" name="Microorganisms">
        <title>Thiorhodovibrio frisius and Trv. litoralis spp. nov., Two Novel Members from a Clade of Fastidious Purple Sulfur Bacteria That Exhibit Unique Red-Shifted Light-Harvesting Capabilities.</title>
        <authorList>
            <person name="Methner A."/>
            <person name="Kuzyk S.B."/>
            <person name="Petersen J."/>
            <person name="Bauer S."/>
            <person name="Brinkmann H."/>
            <person name="Sichau K."/>
            <person name="Wanner G."/>
            <person name="Wolf J."/>
            <person name="Neumann-Schaal M."/>
            <person name="Henke P."/>
            <person name="Tank M."/>
            <person name="Sproer C."/>
            <person name="Bunk B."/>
            <person name="Overmann J."/>
        </authorList>
    </citation>
    <scope>NUCLEOTIDE SEQUENCE [LARGE SCALE GENOMIC DNA]</scope>
    <source>
        <strain evidence="2 3">DSM 6702</strain>
    </source>
</reference>
<dbReference type="InterPro" id="IPR002645">
    <property type="entry name" value="STAS_dom"/>
</dbReference>
<dbReference type="PROSITE" id="PS50801">
    <property type="entry name" value="STAS"/>
    <property type="match status" value="1"/>
</dbReference>
<keyword evidence="3" id="KW-1185">Reference proteome</keyword>
<organism evidence="2 3">
    <name type="scientific">Thiorhodovibrio winogradskyi</name>
    <dbReference type="NCBI Taxonomy" id="77007"/>
    <lineage>
        <taxon>Bacteria</taxon>
        <taxon>Pseudomonadati</taxon>
        <taxon>Pseudomonadota</taxon>
        <taxon>Gammaproteobacteria</taxon>
        <taxon>Chromatiales</taxon>
        <taxon>Chromatiaceae</taxon>
        <taxon>Thiorhodovibrio</taxon>
    </lineage>
</organism>